<accession>A0A0C9ZDY7</accession>
<name>A0A0C9ZDY7_9AGAM</name>
<evidence type="ECO:0000313" key="2">
    <source>
        <dbReference type="EMBL" id="KIK24139.1"/>
    </source>
</evidence>
<feature type="compositionally biased region" description="Basic and acidic residues" evidence="1">
    <location>
        <begin position="59"/>
        <end position="80"/>
    </location>
</feature>
<dbReference type="EMBL" id="KN833719">
    <property type="protein sequence ID" value="KIK24139.1"/>
    <property type="molecule type" value="Genomic_DNA"/>
</dbReference>
<reference evidence="2 3" key="1">
    <citation type="submission" date="2014-04" db="EMBL/GenBank/DDBJ databases">
        <authorList>
            <consortium name="DOE Joint Genome Institute"/>
            <person name="Kuo A."/>
            <person name="Kohler A."/>
            <person name="Costa M.D."/>
            <person name="Nagy L.G."/>
            <person name="Floudas D."/>
            <person name="Copeland A."/>
            <person name="Barry K.W."/>
            <person name="Cichocki N."/>
            <person name="Veneault-Fourrey C."/>
            <person name="LaButti K."/>
            <person name="Lindquist E.A."/>
            <person name="Lipzen A."/>
            <person name="Lundell T."/>
            <person name="Morin E."/>
            <person name="Murat C."/>
            <person name="Sun H."/>
            <person name="Tunlid A."/>
            <person name="Henrissat B."/>
            <person name="Grigoriev I.V."/>
            <person name="Hibbett D.S."/>
            <person name="Martin F."/>
            <person name="Nordberg H.P."/>
            <person name="Cantor M.N."/>
            <person name="Hua S.X."/>
        </authorList>
    </citation>
    <scope>NUCLEOTIDE SEQUENCE [LARGE SCALE GENOMIC DNA]</scope>
    <source>
        <strain evidence="2 3">441</strain>
    </source>
</reference>
<feature type="region of interest" description="Disordered" evidence="1">
    <location>
        <begin position="1"/>
        <end position="23"/>
    </location>
</feature>
<proteinExistence type="predicted"/>
<sequence length="135" mass="15399">MEEEKECLRSTKTREGFNLGKQSTSTLSHHADVFWAMAKRHLETVDDAQQHVWHQKHTRSPDTDIPTREPDLPETDHSLLDDEVDEQEVPPTPDLLNAMVDKDALPFIPDHSDAENDTQLDENFSLHVHDAPDAV</sequence>
<organism evidence="2 3">
    <name type="scientific">Pisolithus microcarpus 441</name>
    <dbReference type="NCBI Taxonomy" id="765257"/>
    <lineage>
        <taxon>Eukaryota</taxon>
        <taxon>Fungi</taxon>
        <taxon>Dikarya</taxon>
        <taxon>Basidiomycota</taxon>
        <taxon>Agaricomycotina</taxon>
        <taxon>Agaricomycetes</taxon>
        <taxon>Agaricomycetidae</taxon>
        <taxon>Boletales</taxon>
        <taxon>Sclerodermatineae</taxon>
        <taxon>Pisolithaceae</taxon>
        <taxon>Pisolithus</taxon>
    </lineage>
</organism>
<dbReference type="Proteomes" id="UP000054018">
    <property type="component" value="Unassembled WGS sequence"/>
</dbReference>
<feature type="compositionally biased region" description="Basic and acidic residues" evidence="1">
    <location>
        <begin position="1"/>
        <end position="15"/>
    </location>
</feature>
<evidence type="ECO:0000313" key="3">
    <source>
        <dbReference type="Proteomes" id="UP000054018"/>
    </source>
</evidence>
<keyword evidence="3" id="KW-1185">Reference proteome</keyword>
<protein>
    <submittedName>
        <fullName evidence="2">Uncharacterized protein</fullName>
    </submittedName>
</protein>
<evidence type="ECO:0000256" key="1">
    <source>
        <dbReference type="SAM" id="MobiDB-lite"/>
    </source>
</evidence>
<reference evidence="3" key="2">
    <citation type="submission" date="2015-01" db="EMBL/GenBank/DDBJ databases">
        <title>Evolutionary Origins and Diversification of the Mycorrhizal Mutualists.</title>
        <authorList>
            <consortium name="DOE Joint Genome Institute"/>
            <consortium name="Mycorrhizal Genomics Consortium"/>
            <person name="Kohler A."/>
            <person name="Kuo A."/>
            <person name="Nagy L.G."/>
            <person name="Floudas D."/>
            <person name="Copeland A."/>
            <person name="Barry K.W."/>
            <person name="Cichocki N."/>
            <person name="Veneault-Fourrey C."/>
            <person name="LaButti K."/>
            <person name="Lindquist E.A."/>
            <person name="Lipzen A."/>
            <person name="Lundell T."/>
            <person name="Morin E."/>
            <person name="Murat C."/>
            <person name="Riley R."/>
            <person name="Ohm R."/>
            <person name="Sun H."/>
            <person name="Tunlid A."/>
            <person name="Henrissat B."/>
            <person name="Grigoriev I.V."/>
            <person name="Hibbett D.S."/>
            <person name="Martin F."/>
        </authorList>
    </citation>
    <scope>NUCLEOTIDE SEQUENCE [LARGE SCALE GENOMIC DNA]</scope>
    <source>
        <strain evidence="3">441</strain>
    </source>
</reference>
<dbReference type="OrthoDB" id="3266386at2759"/>
<gene>
    <name evidence="2" type="ORF">PISMIDRAFT_10410</name>
</gene>
<dbReference type="AlphaFoldDB" id="A0A0C9ZDY7"/>
<dbReference type="HOGENOM" id="CLU_1886577_0_0_1"/>
<feature type="region of interest" description="Disordered" evidence="1">
    <location>
        <begin position="49"/>
        <end position="92"/>
    </location>
</feature>